<evidence type="ECO:0000313" key="10">
    <source>
        <dbReference type="EMBL" id="MRG59946.1"/>
    </source>
</evidence>
<feature type="compositionally biased region" description="Basic residues" evidence="8">
    <location>
        <begin position="18"/>
        <end position="30"/>
    </location>
</feature>
<feature type="compositionally biased region" description="Basic residues" evidence="8">
    <location>
        <begin position="56"/>
        <end position="65"/>
    </location>
</feature>
<keyword evidence="5 7" id="KW-1133">Transmembrane helix</keyword>
<accession>A0A6I2FBW7</accession>
<dbReference type="Gene3D" id="1.10.3720.10">
    <property type="entry name" value="MetI-like"/>
    <property type="match status" value="1"/>
</dbReference>
<keyword evidence="2 7" id="KW-0813">Transport</keyword>
<dbReference type="Proteomes" id="UP000431080">
    <property type="component" value="Unassembled WGS sequence"/>
</dbReference>
<dbReference type="GO" id="GO:0055085">
    <property type="term" value="P:transmembrane transport"/>
    <property type="evidence" value="ECO:0007669"/>
    <property type="project" value="InterPro"/>
</dbReference>
<dbReference type="PANTHER" id="PTHR30193">
    <property type="entry name" value="ABC TRANSPORTER PERMEASE PROTEIN"/>
    <property type="match status" value="1"/>
</dbReference>
<keyword evidence="3" id="KW-1003">Cell membrane</keyword>
<sequence>MSRCPRRSASSSPSRPNSSRRGRPMSRRSTTRSSPAPRGPSSRCSSPSSSTAPTPPRRRSRRRKPPTPSPSSSHRGSGAGHDARRSARHSGGRRNPGPPNGSHMSHSALLDPPTRAAAAPDAPRGPRTRSPRRRRGEQLQGWALTAPAAVLIALFFVLPFGLTVWMSFFDWPTFGTPTPIGFENYADLASDPKFGEAVLFTVGYTLVTSVIGILLSLGLALLVRPRFPGRTAVRALLFAPVTIGFAPAGLLWLAMSNARTGVLPDLFAKLGLAPAGVDWFAEPTTTLALVVVMTVWKTAGLAMLVLLTGMDSIPGEIYEAAKLDGANAWTTLTRITLPLIVKPLSLVILLTVTTTFLSFDQFFTMTKGGPDGSTVTVVYYLYNAAFVSLDRGYAAAVAVVVVLIMAIISIAQVRLQRGRKAEA</sequence>
<evidence type="ECO:0000256" key="6">
    <source>
        <dbReference type="ARBA" id="ARBA00023136"/>
    </source>
</evidence>
<keyword evidence="11" id="KW-1185">Reference proteome</keyword>
<evidence type="ECO:0000259" key="9">
    <source>
        <dbReference type="PROSITE" id="PS50928"/>
    </source>
</evidence>
<comment type="similarity">
    <text evidence="7">Belongs to the binding-protein-dependent transport system permease family.</text>
</comment>
<dbReference type="Pfam" id="PF00528">
    <property type="entry name" value="BPD_transp_1"/>
    <property type="match status" value="1"/>
</dbReference>
<comment type="caution">
    <text evidence="10">The sequence shown here is derived from an EMBL/GenBank/DDBJ whole genome shotgun (WGS) entry which is preliminary data.</text>
</comment>
<dbReference type="PROSITE" id="PS50928">
    <property type="entry name" value="ABC_TM1"/>
    <property type="match status" value="1"/>
</dbReference>
<keyword evidence="6 7" id="KW-0472">Membrane</keyword>
<evidence type="ECO:0000313" key="11">
    <source>
        <dbReference type="Proteomes" id="UP000431080"/>
    </source>
</evidence>
<organism evidence="10 11">
    <name type="scientific">Agromyces agglutinans</name>
    <dbReference type="NCBI Taxonomy" id="2662258"/>
    <lineage>
        <taxon>Bacteria</taxon>
        <taxon>Bacillati</taxon>
        <taxon>Actinomycetota</taxon>
        <taxon>Actinomycetes</taxon>
        <taxon>Micrococcales</taxon>
        <taxon>Microbacteriaceae</taxon>
        <taxon>Agromyces</taxon>
    </lineage>
</organism>
<dbReference type="GO" id="GO:0005886">
    <property type="term" value="C:plasma membrane"/>
    <property type="evidence" value="ECO:0007669"/>
    <property type="project" value="UniProtKB-SubCell"/>
</dbReference>
<feature type="transmembrane region" description="Helical" evidence="7">
    <location>
        <begin position="197"/>
        <end position="223"/>
    </location>
</feature>
<dbReference type="PANTHER" id="PTHR30193:SF41">
    <property type="entry name" value="DIACETYLCHITOBIOSE UPTAKE SYSTEM PERMEASE PROTEIN NGCF"/>
    <property type="match status" value="1"/>
</dbReference>
<feature type="compositionally biased region" description="Low complexity" evidence="8">
    <location>
        <begin position="7"/>
        <end position="17"/>
    </location>
</feature>
<evidence type="ECO:0000256" key="4">
    <source>
        <dbReference type="ARBA" id="ARBA00022692"/>
    </source>
</evidence>
<dbReference type="EMBL" id="WJIF01000004">
    <property type="protein sequence ID" value="MRG59946.1"/>
    <property type="molecule type" value="Genomic_DNA"/>
</dbReference>
<gene>
    <name evidence="10" type="ORF">GE115_08700</name>
</gene>
<reference evidence="10 11" key="1">
    <citation type="submission" date="2019-10" db="EMBL/GenBank/DDBJ databases">
        <authorList>
            <person name="Nie G."/>
            <person name="Ming H."/>
            <person name="Yi B."/>
        </authorList>
    </citation>
    <scope>NUCLEOTIDE SEQUENCE [LARGE SCALE GENOMIC DNA]</scope>
    <source>
        <strain evidence="10 11">CFH 90414</strain>
    </source>
</reference>
<evidence type="ECO:0000256" key="5">
    <source>
        <dbReference type="ARBA" id="ARBA00022989"/>
    </source>
</evidence>
<feature type="compositionally biased region" description="Basic residues" evidence="8">
    <location>
        <begin position="126"/>
        <end position="135"/>
    </location>
</feature>
<dbReference type="InterPro" id="IPR035906">
    <property type="entry name" value="MetI-like_sf"/>
</dbReference>
<comment type="subcellular location">
    <subcellularLocation>
        <location evidence="1 7">Cell membrane</location>
        <topology evidence="1 7">Multi-pass membrane protein</topology>
    </subcellularLocation>
</comment>
<dbReference type="InterPro" id="IPR000515">
    <property type="entry name" value="MetI-like"/>
</dbReference>
<dbReference type="CDD" id="cd06261">
    <property type="entry name" value="TM_PBP2"/>
    <property type="match status" value="1"/>
</dbReference>
<evidence type="ECO:0000256" key="7">
    <source>
        <dbReference type="RuleBase" id="RU363032"/>
    </source>
</evidence>
<proteinExistence type="inferred from homology"/>
<dbReference type="SUPFAM" id="SSF161098">
    <property type="entry name" value="MetI-like"/>
    <property type="match status" value="1"/>
</dbReference>
<protein>
    <submittedName>
        <fullName evidence="10">ABC transporter permease subunit</fullName>
    </submittedName>
</protein>
<keyword evidence="4 7" id="KW-0812">Transmembrane</keyword>
<feature type="transmembrane region" description="Helical" evidence="7">
    <location>
        <begin position="235"/>
        <end position="255"/>
    </location>
</feature>
<feature type="transmembrane region" description="Helical" evidence="7">
    <location>
        <begin position="287"/>
        <end position="307"/>
    </location>
</feature>
<feature type="transmembrane region" description="Helical" evidence="7">
    <location>
        <begin position="142"/>
        <end position="168"/>
    </location>
</feature>
<feature type="compositionally biased region" description="Low complexity" evidence="8">
    <location>
        <begin position="31"/>
        <end position="52"/>
    </location>
</feature>
<evidence type="ECO:0000256" key="2">
    <source>
        <dbReference type="ARBA" id="ARBA00022448"/>
    </source>
</evidence>
<feature type="transmembrane region" description="Helical" evidence="7">
    <location>
        <begin position="339"/>
        <end position="359"/>
    </location>
</feature>
<evidence type="ECO:0000256" key="3">
    <source>
        <dbReference type="ARBA" id="ARBA00022475"/>
    </source>
</evidence>
<dbReference type="AlphaFoldDB" id="A0A6I2FBW7"/>
<feature type="domain" description="ABC transmembrane type-1" evidence="9">
    <location>
        <begin position="198"/>
        <end position="412"/>
    </location>
</feature>
<evidence type="ECO:0000256" key="1">
    <source>
        <dbReference type="ARBA" id="ARBA00004651"/>
    </source>
</evidence>
<dbReference type="InterPro" id="IPR051393">
    <property type="entry name" value="ABC_transporter_permease"/>
</dbReference>
<feature type="compositionally biased region" description="Low complexity" evidence="8">
    <location>
        <begin position="100"/>
        <end position="122"/>
    </location>
</feature>
<evidence type="ECO:0000256" key="8">
    <source>
        <dbReference type="SAM" id="MobiDB-lite"/>
    </source>
</evidence>
<name>A0A6I2FBW7_9MICO</name>
<feature type="transmembrane region" description="Helical" evidence="7">
    <location>
        <begin position="392"/>
        <end position="411"/>
    </location>
</feature>
<feature type="region of interest" description="Disordered" evidence="8">
    <location>
        <begin position="1"/>
        <end position="138"/>
    </location>
</feature>